<dbReference type="InterPro" id="IPR016181">
    <property type="entry name" value="Acyl_CoA_acyltransferase"/>
</dbReference>
<evidence type="ECO:0000256" key="1">
    <source>
        <dbReference type="ARBA" id="ARBA00022679"/>
    </source>
</evidence>
<accession>A0A4V3WSM5</accession>
<dbReference type="PROSITE" id="PS51186">
    <property type="entry name" value="GNAT"/>
    <property type="match status" value="1"/>
</dbReference>
<dbReference type="EMBL" id="SSSM01000006">
    <property type="protein sequence ID" value="THG28677.1"/>
    <property type="molecule type" value="Genomic_DNA"/>
</dbReference>
<dbReference type="PANTHER" id="PTHR43877">
    <property type="entry name" value="AMINOALKYLPHOSPHONATE N-ACETYLTRANSFERASE-RELATED-RELATED"/>
    <property type="match status" value="1"/>
</dbReference>
<dbReference type="Gene3D" id="3.40.630.30">
    <property type="match status" value="1"/>
</dbReference>
<name>A0A4V3WSM5_9MICO</name>
<dbReference type="Proteomes" id="UP000309133">
    <property type="component" value="Unassembled WGS sequence"/>
</dbReference>
<gene>
    <name evidence="4" type="ORF">E6C64_17980</name>
</gene>
<evidence type="ECO:0000313" key="4">
    <source>
        <dbReference type="EMBL" id="THG28677.1"/>
    </source>
</evidence>
<keyword evidence="1 4" id="KW-0808">Transferase</keyword>
<feature type="domain" description="N-acetyltransferase" evidence="3">
    <location>
        <begin position="2"/>
        <end position="148"/>
    </location>
</feature>
<keyword evidence="5" id="KW-1185">Reference proteome</keyword>
<dbReference type="RefSeq" id="WP_136429089.1">
    <property type="nucleotide sequence ID" value="NZ_SSSM01000006.1"/>
</dbReference>
<dbReference type="GO" id="GO:0016747">
    <property type="term" value="F:acyltransferase activity, transferring groups other than amino-acyl groups"/>
    <property type="evidence" value="ECO:0007669"/>
    <property type="project" value="InterPro"/>
</dbReference>
<evidence type="ECO:0000259" key="3">
    <source>
        <dbReference type="PROSITE" id="PS51186"/>
    </source>
</evidence>
<dbReference type="CDD" id="cd04301">
    <property type="entry name" value="NAT_SF"/>
    <property type="match status" value="1"/>
</dbReference>
<dbReference type="SUPFAM" id="SSF55729">
    <property type="entry name" value="Acyl-CoA N-acyltransferases (Nat)"/>
    <property type="match status" value="1"/>
</dbReference>
<sequence length="148" mass="16650">MVSVRPLEQGDFFAWYELYAGYADFYETPLPDARAMRAWAWLHGAEAAHRGLVAVDDDGKLVGLAHVREFQRLLENDKGLYLEDLFVAPDQRGKGVARALIDHIKGEGRDGGFGVVRWMTDKNNATARALYDKVSDKTDWVTYDISLG</sequence>
<dbReference type="OrthoDB" id="9805924at2"/>
<dbReference type="InterPro" id="IPR050832">
    <property type="entry name" value="Bact_Acetyltransf"/>
</dbReference>
<keyword evidence="2" id="KW-0012">Acyltransferase</keyword>
<reference evidence="4 5" key="1">
    <citation type="submission" date="2019-04" db="EMBL/GenBank/DDBJ databases">
        <authorList>
            <person name="Jiang L."/>
        </authorList>
    </citation>
    <scope>NUCLEOTIDE SEQUENCE [LARGE SCALE GENOMIC DNA]</scope>
    <source>
        <strain evidence="4 5">YIM 131853</strain>
    </source>
</reference>
<dbReference type="AlphaFoldDB" id="A0A4V3WSM5"/>
<dbReference type="Pfam" id="PF00583">
    <property type="entry name" value="Acetyltransf_1"/>
    <property type="match status" value="1"/>
</dbReference>
<dbReference type="InterPro" id="IPR000182">
    <property type="entry name" value="GNAT_dom"/>
</dbReference>
<organism evidence="4 5">
    <name type="scientific">Naasia lichenicola</name>
    <dbReference type="NCBI Taxonomy" id="2565933"/>
    <lineage>
        <taxon>Bacteria</taxon>
        <taxon>Bacillati</taxon>
        <taxon>Actinomycetota</taxon>
        <taxon>Actinomycetes</taxon>
        <taxon>Micrococcales</taxon>
        <taxon>Microbacteriaceae</taxon>
        <taxon>Naasia</taxon>
    </lineage>
</organism>
<comment type="caution">
    <text evidence="4">The sequence shown here is derived from an EMBL/GenBank/DDBJ whole genome shotgun (WGS) entry which is preliminary data.</text>
</comment>
<evidence type="ECO:0000313" key="5">
    <source>
        <dbReference type="Proteomes" id="UP000309133"/>
    </source>
</evidence>
<protein>
    <submittedName>
        <fullName evidence="4">GNAT family N-acetyltransferase</fullName>
    </submittedName>
</protein>
<proteinExistence type="predicted"/>
<evidence type="ECO:0000256" key="2">
    <source>
        <dbReference type="ARBA" id="ARBA00023315"/>
    </source>
</evidence>